<evidence type="ECO:0000313" key="9">
    <source>
        <dbReference type="Proteomes" id="UP000256561"/>
    </source>
</evidence>
<protein>
    <recommendedName>
        <fullName evidence="3">tRNA (guanine(46)-N(7))-methyltransferase</fullName>
        <ecNumber evidence="3">2.1.1.33</ecNumber>
    </recommendedName>
</protein>
<dbReference type="OrthoDB" id="9809889at2"/>
<reference evidence="9" key="1">
    <citation type="submission" date="2018-08" db="EMBL/GenBank/DDBJ databases">
        <authorList>
            <person name="Zhang J."/>
            <person name="Du Z.-J."/>
        </authorList>
    </citation>
    <scope>NUCLEOTIDE SEQUENCE [LARGE SCALE GENOMIC DNA]</scope>
    <source>
        <strain evidence="9">KCTC 52655</strain>
    </source>
</reference>
<dbReference type="SUPFAM" id="SSF53335">
    <property type="entry name" value="S-adenosyl-L-methionine-dependent methyltransferases"/>
    <property type="match status" value="1"/>
</dbReference>
<evidence type="ECO:0000256" key="7">
    <source>
        <dbReference type="ARBA" id="ARBA00022694"/>
    </source>
</evidence>
<dbReference type="Pfam" id="PF02390">
    <property type="entry name" value="Methyltransf_4"/>
    <property type="match status" value="1"/>
</dbReference>
<keyword evidence="7" id="KW-0819">tRNA processing</keyword>
<keyword evidence="5 8" id="KW-0808">Transferase</keyword>
<gene>
    <name evidence="8" type="ORF">DXV75_15400</name>
</gene>
<dbReference type="GO" id="GO:0008176">
    <property type="term" value="F:tRNA (guanine(46)-N7)-methyltransferase activity"/>
    <property type="evidence" value="ECO:0007669"/>
    <property type="project" value="UniProtKB-EC"/>
</dbReference>
<dbReference type="EMBL" id="QRHA01000013">
    <property type="protein sequence ID" value="RDV24210.1"/>
    <property type="molecule type" value="Genomic_DNA"/>
</dbReference>
<dbReference type="Gene3D" id="3.40.50.150">
    <property type="entry name" value="Vaccinia Virus protein VP39"/>
    <property type="match status" value="1"/>
</dbReference>
<evidence type="ECO:0000256" key="3">
    <source>
        <dbReference type="ARBA" id="ARBA00011977"/>
    </source>
</evidence>
<sequence>MTASIGNSRGITTNQTGVHDKLDELVKRYRSGASQRPVSEHTRETFAQAEQWLDGWSGTLILDSCCGVGESTANIAAQFPEARVLGLDKSAARVDKHGYYQQPDSDNYRVIRADVNDFWRLARQAGWKVQRHYLLYPNPYPKSAQVQKRWHASAAMVDLMALCPHIEVRSNWLIYLMEFAQAASHYGLVSNLAEIRSQASMTPFERKYRASGQTCWQLVCSPEEAQD</sequence>
<organism evidence="8 9">
    <name type="scientific">Alteromonas aestuariivivens</name>
    <dbReference type="NCBI Taxonomy" id="1938339"/>
    <lineage>
        <taxon>Bacteria</taxon>
        <taxon>Pseudomonadati</taxon>
        <taxon>Pseudomonadota</taxon>
        <taxon>Gammaproteobacteria</taxon>
        <taxon>Alteromonadales</taxon>
        <taxon>Alteromonadaceae</taxon>
        <taxon>Alteromonas/Salinimonas group</taxon>
        <taxon>Alteromonas</taxon>
    </lineage>
</organism>
<dbReference type="Proteomes" id="UP000256561">
    <property type="component" value="Unassembled WGS sequence"/>
</dbReference>
<evidence type="ECO:0000256" key="1">
    <source>
        <dbReference type="ARBA" id="ARBA00000142"/>
    </source>
</evidence>
<accession>A0A3D8M3P3</accession>
<dbReference type="CDD" id="cd02440">
    <property type="entry name" value="AdoMet_MTases"/>
    <property type="match status" value="1"/>
</dbReference>
<evidence type="ECO:0000256" key="5">
    <source>
        <dbReference type="ARBA" id="ARBA00022679"/>
    </source>
</evidence>
<comment type="function">
    <text evidence="2">Catalyzes the formation of N(7)-methylguanine at position 46 (m7G46) in tRNA.</text>
</comment>
<dbReference type="InterPro" id="IPR003358">
    <property type="entry name" value="tRNA_(Gua-N-7)_MeTrfase_Trmb"/>
</dbReference>
<dbReference type="RefSeq" id="WP_115594315.1">
    <property type="nucleotide sequence ID" value="NZ_QRHA01000013.1"/>
</dbReference>
<evidence type="ECO:0000256" key="2">
    <source>
        <dbReference type="ARBA" id="ARBA00003015"/>
    </source>
</evidence>
<name>A0A3D8M3P3_9ALTE</name>
<comment type="catalytic activity">
    <reaction evidence="1">
        <text>guanosine(46) in tRNA + S-adenosyl-L-methionine = N(7)-methylguanosine(46) in tRNA + S-adenosyl-L-homocysteine</text>
        <dbReference type="Rhea" id="RHEA:42708"/>
        <dbReference type="Rhea" id="RHEA-COMP:10188"/>
        <dbReference type="Rhea" id="RHEA-COMP:10189"/>
        <dbReference type="ChEBI" id="CHEBI:57856"/>
        <dbReference type="ChEBI" id="CHEBI:59789"/>
        <dbReference type="ChEBI" id="CHEBI:74269"/>
        <dbReference type="ChEBI" id="CHEBI:74480"/>
        <dbReference type="EC" id="2.1.1.33"/>
    </reaction>
</comment>
<evidence type="ECO:0000313" key="8">
    <source>
        <dbReference type="EMBL" id="RDV24210.1"/>
    </source>
</evidence>
<dbReference type="AlphaFoldDB" id="A0A3D8M3P3"/>
<keyword evidence="9" id="KW-1185">Reference proteome</keyword>
<evidence type="ECO:0000256" key="6">
    <source>
        <dbReference type="ARBA" id="ARBA00022691"/>
    </source>
</evidence>
<keyword evidence="4 8" id="KW-0489">Methyltransferase</keyword>
<keyword evidence="6" id="KW-0949">S-adenosyl-L-methionine</keyword>
<dbReference type="EC" id="2.1.1.33" evidence="3"/>
<dbReference type="PROSITE" id="PS51625">
    <property type="entry name" value="SAM_MT_TRMB"/>
    <property type="match status" value="1"/>
</dbReference>
<proteinExistence type="predicted"/>
<dbReference type="InterPro" id="IPR029063">
    <property type="entry name" value="SAM-dependent_MTases_sf"/>
</dbReference>
<evidence type="ECO:0000256" key="4">
    <source>
        <dbReference type="ARBA" id="ARBA00022603"/>
    </source>
</evidence>
<comment type="caution">
    <text evidence="8">The sequence shown here is derived from an EMBL/GenBank/DDBJ whole genome shotgun (WGS) entry which is preliminary data.</text>
</comment>